<evidence type="ECO:0008006" key="11">
    <source>
        <dbReference type="Google" id="ProtNLM"/>
    </source>
</evidence>
<keyword evidence="3 8" id="KW-0349">Heme</keyword>
<protein>
    <recommendedName>
        <fullName evidence="11">Cytochrome P450</fullName>
    </recommendedName>
</protein>
<dbReference type="InterPro" id="IPR050121">
    <property type="entry name" value="Cytochrome_P450_monoxygenase"/>
</dbReference>
<keyword evidence="6 8" id="KW-0408">Iron</keyword>
<evidence type="ECO:0000256" key="2">
    <source>
        <dbReference type="ARBA" id="ARBA00005179"/>
    </source>
</evidence>
<comment type="similarity">
    <text evidence="8">Belongs to the cytochrome P450 family.</text>
</comment>
<dbReference type="InterPro" id="IPR017972">
    <property type="entry name" value="Cyt_P450_CS"/>
</dbReference>
<dbReference type="InterPro" id="IPR002401">
    <property type="entry name" value="Cyt_P450_E_grp-I"/>
</dbReference>
<dbReference type="Proteomes" id="UP001521116">
    <property type="component" value="Unassembled WGS sequence"/>
</dbReference>
<name>A0ABR3SWR1_9PEZI</name>
<dbReference type="InterPro" id="IPR001128">
    <property type="entry name" value="Cyt_P450"/>
</dbReference>
<evidence type="ECO:0000256" key="8">
    <source>
        <dbReference type="RuleBase" id="RU000461"/>
    </source>
</evidence>
<reference evidence="9 10" key="1">
    <citation type="submission" date="2024-02" db="EMBL/GenBank/DDBJ databases">
        <title>De novo assembly and annotation of 12 fungi associated with fruit tree decline syndrome in Ontario, Canada.</title>
        <authorList>
            <person name="Sulman M."/>
            <person name="Ellouze W."/>
            <person name="Ilyukhin E."/>
        </authorList>
    </citation>
    <scope>NUCLEOTIDE SEQUENCE [LARGE SCALE GENOMIC DNA]</scope>
    <source>
        <strain evidence="9 10">M1-105</strain>
    </source>
</reference>
<dbReference type="Gene3D" id="1.10.630.10">
    <property type="entry name" value="Cytochrome P450"/>
    <property type="match status" value="1"/>
</dbReference>
<evidence type="ECO:0000256" key="6">
    <source>
        <dbReference type="ARBA" id="ARBA00023004"/>
    </source>
</evidence>
<dbReference type="PRINTS" id="PR00463">
    <property type="entry name" value="EP450I"/>
</dbReference>
<keyword evidence="5 8" id="KW-0560">Oxidoreductase</keyword>
<keyword evidence="4 8" id="KW-0479">Metal-binding</keyword>
<evidence type="ECO:0000313" key="10">
    <source>
        <dbReference type="Proteomes" id="UP001521116"/>
    </source>
</evidence>
<dbReference type="PROSITE" id="PS00086">
    <property type="entry name" value="CYTOCHROME_P450"/>
    <property type="match status" value="1"/>
</dbReference>
<dbReference type="PANTHER" id="PTHR24305:SF107">
    <property type="entry name" value="P450, PUTATIVE (EUROFUNG)-RELATED"/>
    <property type="match status" value="1"/>
</dbReference>
<accession>A0ABR3SWR1</accession>
<dbReference type="PANTHER" id="PTHR24305">
    <property type="entry name" value="CYTOCHROME P450"/>
    <property type="match status" value="1"/>
</dbReference>
<dbReference type="EMBL" id="JAJVDC020000038">
    <property type="protein sequence ID" value="KAL1631797.1"/>
    <property type="molecule type" value="Genomic_DNA"/>
</dbReference>
<gene>
    <name evidence="9" type="ORF">SLS56_004318</name>
</gene>
<proteinExistence type="inferred from homology"/>
<evidence type="ECO:0000256" key="3">
    <source>
        <dbReference type="ARBA" id="ARBA00022617"/>
    </source>
</evidence>
<evidence type="ECO:0000256" key="5">
    <source>
        <dbReference type="ARBA" id="ARBA00023002"/>
    </source>
</evidence>
<comment type="cofactor">
    <cofactor evidence="1">
        <name>heme</name>
        <dbReference type="ChEBI" id="CHEBI:30413"/>
    </cofactor>
</comment>
<evidence type="ECO:0000256" key="1">
    <source>
        <dbReference type="ARBA" id="ARBA00001971"/>
    </source>
</evidence>
<evidence type="ECO:0000256" key="7">
    <source>
        <dbReference type="ARBA" id="ARBA00023033"/>
    </source>
</evidence>
<dbReference type="InterPro" id="IPR036396">
    <property type="entry name" value="Cyt_P450_sf"/>
</dbReference>
<evidence type="ECO:0000256" key="4">
    <source>
        <dbReference type="ARBA" id="ARBA00022723"/>
    </source>
</evidence>
<dbReference type="SUPFAM" id="SSF48264">
    <property type="entry name" value="Cytochrome P450"/>
    <property type="match status" value="1"/>
</dbReference>
<keyword evidence="10" id="KW-1185">Reference proteome</keyword>
<dbReference type="Pfam" id="PF00067">
    <property type="entry name" value="p450"/>
    <property type="match status" value="1"/>
</dbReference>
<dbReference type="PRINTS" id="PR00385">
    <property type="entry name" value="P450"/>
</dbReference>
<organism evidence="9 10">
    <name type="scientific">Neofusicoccum ribis</name>
    <dbReference type="NCBI Taxonomy" id="45134"/>
    <lineage>
        <taxon>Eukaryota</taxon>
        <taxon>Fungi</taxon>
        <taxon>Dikarya</taxon>
        <taxon>Ascomycota</taxon>
        <taxon>Pezizomycotina</taxon>
        <taxon>Dothideomycetes</taxon>
        <taxon>Dothideomycetes incertae sedis</taxon>
        <taxon>Botryosphaeriales</taxon>
        <taxon>Botryosphaeriaceae</taxon>
        <taxon>Neofusicoccum</taxon>
    </lineage>
</organism>
<comment type="caution">
    <text evidence="9">The sequence shown here is derived from an EMBL/GenBank/DDBJ whole genome shotgun (WGS) entry which is preliminary data.</text>
</comment>
<keyword evidence="7 8" id="KW-0503">Monooxygenase</keyword>
<sequence>MAPGPPHSWLFGHIFVMKEAGRGFPDDIHPQVVMLALQRKHDLGRVFYLDLWPFSAPILVIGDPEVGKQVGVDHYLHKPSSFVKYQASINGWKNLLTQEGSEWKQWRTLLNPGFQPKYLMQQVPGLMMLCERFCKQLEKTAETKTIMRLEVASIKLAIEVIGLIGLGQDLQCQTNDSPLVEAFMRQTKLLGGTTGTGIPLLSTLLGEVTKPFKQRRNTAIIDAEVGKMVDEHFAAVVSAQKQSPAAINLALETFASEKNKQLDAGFRQICIDQFKTFLFNGHDTSSTNIAYAHYALQTHPAALSSIRAEHDRVFGPSPSSARALILARPHLLNQLPYTLAVIKECLRLWPPAAFGRSGAPGVNVHHGGATLPTEGCLVYLSPYVLQRQRRGVWGADADAFRPERWLEGDVVPFAWVPFGLGPRVCIGQELALLEMKLFLVMTVRKFDLVPAYDEVEELWRQEGVVGRKRERAEEGGEAYQVFQGTAKPAEGMPVRVHKRFEVAL</sequence>
<evidence type="ECO:0000313" key="9">
    <source>
        <dbReference type="EMBL" id="KAL1631797.1"/>
    </source>
</evidence>
<comment type="pathway">
    <text evidence="2">Secondary metabolite biosynthesis.</text>
</comment>